<evidence type="ECO:0000313" key="4">
    <source>
        <dbReference type="Proteomes" id="UP001341840"/>
    </source>
</evidence>
<comment type="caution">
    <text evidence="3">The sequence shown here is derived from an EMBL/GenBank/DDBJ whole genome shotgun (WGS) entry which is preliminary data.</text>
</comment>
<keyword evidence="4" id="KW-1185">Reference proteome</keyword>
<sequence length="264" mass="29588">MMDPHKTTNTNYNLKGGVITNKGVGTPTNNLNTANPTTTTIYHKIPKIQDTNLHTVGNHIHQTTILDPLMKKHSDTSAPPPPPNPSPLPSQPLPNPKGGINVVEKENEKKEKRKARTEWLIELIAKANEMVESDDENWWDESDESDEEDSEDEDEEWEVEEENEVEVEVEKEDVKEEVVEKEQVNEALEEEAKIVEECGKLCLPTIFEGEKVHKPILPVKCEDPRPCLVTCEVRGISIPDCLCDPGACASVMPLSSIACWILDH</sequence>
<evidence type="ECO:0000256" key="2">
    <source>
        <dbReference type="SAM" id="MobiDB-lite"/>
    </source>
</evidence>
<evidence type="ECO:0000256" key="1">
    <source>
        <dbReference type="SAM" id="Coils"/>
    </source>
</evidence>
<evidence type="ECO:0000313" key="3">
    <source>
        <dbReference type="EMBL" id="MED6159567.1"/>
    </source>
</evidence>
<dbReference type="Proteomes" id="UP001341840">
    <property type="component" value="Unassembled WGS sequence"/>
</dbReference>
<feature type="compositionally biased region" description="Pro residues" evidence="2">
    <location>
        <begin position="78"/>
        <end position="95"/>
    </location>
</feature>
<name>A0ABU6UFT1_9FABA</name>
<feature type="coiled-coil region" evidence="1">
    <location>
        <begin position="171"/>
        <end position="198"/>
    </location>
</feature>
<protein>
    <submittedName>
        <fullName evidence="3">Uncharacterized protein</fullName>
    </submittedName>
</protein>
<feature type="region of interest" description="Disordered" evidence="2">
    <location>
        <begin position="71"/>
        <end position="114"/>
    </location>
</feature>
<proteinExistence type="predicted"/>
<accession>A0ABU6UFT1</accession>
<gene>
    <name evidence="3" type="ORF">PIB30_043432</name>
</gene>
<reference evidence="3 4" key="1">
    <citation type="journal article" date="2023" name="Plants (Basel)">
        <title>Bridging the Gap: Combining Genomics and Transcriptomics Approaches to Understand Stylosanthes scabra, an Orphan Legume from the Brazilian Caatinga.</title>
        <authorList>
            <person name="Ferreira-Neto J.R.C."/>
            <person name="da Silva M.D."/>
            <person name="Binneck E."/>
            <person name="de Melo N.F."/>
            <person name="da Silva R.H."/>
            <person name="de Melo A.L.T.M."/>
            <person name="Pandolfi V."/>
            <person name="Bustamante F.O."/>
            <person name="Brasileiro-Vidal A.C."/>
            <person name="Benko-Iseppon A.M."/>
        </authorList>
    </citation>
    <scope>NUCLEOTIDE SEQUENCE [LARGE SCALE GENOMIC DNA]</scope>
    <source>
        <tissue evidence="3">Leaves</tissue>
    </source>
</reference>
<organism evidence="3 4">
    <name type="scientific">Stylosanthes scabra</name>
    <dbReference type="NCBI Taxonomy" id="79078"/>
    <lineage>
        <taxon>Eukaryota</taxon>
        <taxon>Viridiplantae</taxon>
        <taxon>Streptophyta</taxon>
        <taxon>Embryophyta</taxon>
        <taxon>Tracheophyta</taxon>
        <taxon>Spermatophyta</taxon>
        <taxon>Magnoliopsida</taxon>
        <taxon>eudicotyledons</taxon>
        <taxon>Gunneridae</taxon>
        <taxon>Pentapetalae</taxon>
        <taxon>rosids</taxon>
        <taxon>fabids</taxon>
        <taxon>Fabales</taxon>
        <taxon>Fabaceae</taxon>
        <taxon>Papilionoideae</taxon>
        <taxon>50 kb inversion clade</taxon>
        <taxon>dalbergioids sensu lato</taxon>
        <taxon>Dalbergieae</taxon>
        <taxon>Pterocarpus clade</taxon>
        <taxon>Stylosanthes</taxon>
    </lineage>
</organism>
<feature type="region of interest" description="Disordered" evidence="2">
    <location>
        <begin position="132"/>
        <end position="159"/>
    </location>
</feature>
<dbReference type="EMBL" id="JASCZI010121082">
    <property type="protein sequence ID" value="MED6159567.1"/>
    <property type="molecule type" value="Genomic_DNA"/>
</dbReference>
<keyword evidence="1" id="KW-0175">Coiled coil</keyword>